<dbReference type="EMBL" id="FOXH01000006">
    <property type="protein sequence ID" value="SFP84635.1"/>
    <property type="molecule type" value="Genomic_DNA"/>
</dbReference>
<dbReference type="STRING" id="1079859.SAMN04515674_106128"/>
<dbReference type="OrthoDB" id="941544at2"/>
<dbReference type="Gene3D" id="1.10.10.10">
    <property type="entry name" value="Winged helix-like DNA-binding domain superfamily/Winged helix DNA-binding domain"/>
    <property type="match status" value="1"/>
</dbReference>
<comment type="similarity">
    <text evidence="1">Belongs to the sigma-70 factor family. ECF subfamily.</text>
</comment>
<evidence type="ECO:0000256" key="2">
    <source>
        <dbReference type="ARBA" id="ARBA00023015"/>
    </source>
</evidence>
<dbReference type="SUPFAM" id="SSF88946">
    <property type="entry name" value="Sigma2 domain of RNA polymerase sigma factors"/>
    <property type="match status" value="1"/>
</dbReference>
<dbReference type="InterPro" id="IPR013249">
    <property type="entry name" value="RNA_pol_sigma70_r4_t2"/>
</dbReference>
<dbReference type="CDD" id="cd06171">
    <property type="entry name" value="Sigma70_r4"/>
    <property type="match status" value="1"/>
</dbReference>
<dbReference type="GO" id="GO:0006352">
    <property type="term" value="P:DNA-templated transcription initiation"/>
    <property type="evidence" value="ECO:0007669"/>
    <property type="project" value="InterPro"/>
</dbReference>
<dbReference type="Pfam" id="PF08281">
    <property type="entry name" value="Sigma70_r4_2"/>
    <property type="match status" value="1"/>
</dbReference>
<proteinExistence type="inferred from homology"/>
<evidence type="ECO:0000256" key="1">
    <source>
        <dbReference type="ARBA" id="ARBA00010641"/>
    </source>
</evidence>
<evidence type="ECO:0000259" key="5">
    <source>
        <dbReference type="Pfam" id="PF04542"/>
    </source>
</evidence>
<feature type="domain" description="RNA polymerase sigma-70 region 2" evidence="5">
    <location>
        <begin position="24"/>
        <end position="89"/>
    </location>
</feature>
<feature type="domain" description="RNA polymerase sigma factor 70 region 4 type 2" evidence="6">
    <location>
        <begin position="117"/>
        <end position="169"/>
    </location>
</feature>
<dbReference type="GO" id="GO:0016987">
    <property type="term" value="F:sigma factor activity"/>
    <property type="evidence" value="ECO:0007669"/>
    <property type="project" value="UniProtKB-KW"/>
</dbReference>
<dbReference type="Gene3D" id="1.10.1740.10">
    <property type="match status" value="1"/>
</dbReference>
<evidence type="ECO:0000313" key="7">
    <source>
        <dbReference type="EMBL" id="SFP84635.1"/>
    </source>
</evidence>
<evidence type="ECO:0000259" key="6">
    <source>
        <dbReference type="Pfam" id="PF08281"/>
    </source>
</evidence>
<organism evidence="7 8">
    <name type="scientific">Pseudarcicella hirudinis</name>
    <dbReference type="NCBI Taxonomy" id="1079859"/>
    <lineage>
        <taxon>Bacteria</taxon>
        <taxon>Pseudomonadati</taxon>
        <taxon>Bacteroidota</taxon>
        <taxon>Cytophagia</taxon>
        <taxon>Cytophagales</taxon>
        <taxon>Flectobacillaceae</taxon>
        <taxon>Pseudarcicella</taxon>
    </lineage>
</organism>
<dbReference type="InterPro" id="IPR007627">
    <property type="entry name" value="RNA_pol_sigma70_r2"/>
</dbReference>
<accession>A0A1I5TNM0</accession>
<reference evidence="7 8" key="1">
    <citation type="submission" date="2016-10" db="EMBL/GenBank/DDBJ databases">
        <authorList>
            <person name="de Groot N.N."/>
        </authorList>
    </citation>
    <scope>NUCLEOTIDE SEQUENCE [LARGE SCALE GENOMIC DNA]</scope>
    <source>
        <strain evidence="8">E92,LMG 26720,CCM 7988</strain>
    </source>
</reference>
<dbReference type="AlphaFoldDB" id="A0A1I5TNM0"/>
<sequence>MGTEQLVHTLKRCRKNDRNAQRELYEGFYRYGLSVCMRYVADLEVARELLNDGFMKVFLNFNQYKDDLPFVNWFKRILVNTCINHLRKAHQNVPTTDLQEAHHVEMDLDFFGQFSVEEIAKLIQQLSPAYRTVFNLYVIEGYEHKEIAEMLGISVGTSLSNLAKARKKLQELIEDKDTYERARL</sequence>
<evidence type="ECO:0000256" key="4">
    <source>
        <dbReference type="ARBA" id="ARBA00023163"/>
    </source>
</evidence>
<keyword evidence="3" id="KW-0731">Sigma factor</keyword>
<keyword evidence="4" id="KW-0804">Transcription</keyword>
<dbReference type="RefSeq" id="WP_092017298.1">
    <property type="nucleotide sequence ID" value="NZ_FOXH01000006.1"/>
</dbReference>
<dbReference type="Proteomes" id="UP000199306">
    <property type="component" value="Unassembled WGS sequence"/>
</dbReference>
<dbReference type="InterPro" id="IPR013325">
    <property type="entry name" value="RNA_pol_sigma_r2"/>
</dbReference>
<gene>
    <name evidence="7" type="ORF">SAMN04515674_106128</name>
</gene>
<dbReference type="InterPro" id="IPR014284">
    <property type="entry name" value="RNA_pol_sigma-70_dom"/>
</dbReference>
<evidence type="ECO:0000256" key="3">
    <source>
        <dbReference type="ARBA" id="ARBA00023082"/>
    </source>
</evidence>
<keyword evidence="8" id="KW-1185">Reference proteome</keyword>
<name>A0A1I5TNM0_9BACT</name>
<dbReference type="NCBIfam" id="TIGR02937">
    <property type="entry name" value="sigma70-ECF"/>
    <property type="match status" value="1"/>
</dbReference>
<dbReference type="PANTHER" id="PTHR43133:SF46">
    <property type="entry name" value="RNA POLYMERASE SIGMA-70 FACTOR ECF SUBFAMILY"/>
    <property type="match status" value="1"/>
</dbReference>
<keyword evidence="2" id="KW-0805">Transcription regulation</keyword>
<dbReference type="GO" id="GO:0003677">
    <property type="term" value="F:DNA binding"/>
    <property type="evidence" value="ECO:0007669"/>
    <property type="project" value="InterPro"/>
</dbReference>
<dbReference type="PANTHER" id="PTHR43133">
    <property type="entry name" value="RNA POLYMERASE ECF-TYPE SIGMA FACTO"/>
    <property type="match status" value="1"/>
</dbReference>
<dbReference type="InterPro" id="IPR039425">
    <property type="entry name" value="RNA_pol_sigma-70-like"/>
</dbReference>
<dbReference type="InterPro" id="IPR013324">
    <property type="entry name" value="RNA_pol_sigma_r3/r4-like"/>
</dbReference>
<dbReference type="Pfam" id="PF04542">
    <property type="entry name" value="Sigma70_r2"/>
    <property type="match status" value="1"/>
</dbReference>
<protein>
    <submittedName>
        <fullName evidence="7">RNA polymerase sigma-70 factor, ECF subfamily</fullName>
    </submittedName>
</protein>
<dbReference type="InterPro" id="IPR036388">
    <property type="entry name" value="WH-like_DNA-bd_sf"/>
</dbReference>
<dbReference type="SUPFAM" id="SSF88659">
    <property type="entry name" value="Sigma3 and sigma4 domains of RNA polymerase sigma factors"/>
    <property type="match status" value="1"/>
</dbReference>
<evidence type="ECO:0000313" key="8">
    <source>
        <dbReference type="Proteomes" id="UP000199306"/>
    </source>
</evidence>